<dbReference type="AlphaFoldDB" id="A0A2M7AR35"/>
<name>A0A2M7AR35_9BACT</name>
<dbReference type="Proteomes" id="UP000231407">
    <property type="component" value="Unassembled WGS sequence"/>
</dbReference>
<dbReference type="EMBL" id="PEWA01000060">
    <property type="protein sequence ID" value="PIU73009.1"/>
    <property type="molecule type" value="Genomic_DNA"/>
</dbReference>
<protein>
    <submittedName>
        <fullName evidence="1">Uncharacterized protein</fullName>
    </submittedName>
</protein>
<organism evidence="1 2">
    <name type="scientific">Candidatus Shapirobacteria bacterium CG06_land_8_20_14_3_00_40_12</name>
    <dbReference type="NCBI Taxonomy" id="1974881"/>
    <lineage>
        <taxon>Bacteria</taxon>
        <taxon>Candidatus Shapironibacteriota</taxon>
    </lineage>
</organism>
<evidence type="ECO:0000313" key="2">
    <source>
        <dbReference type="Proteomes" id="UP000231407"/>
    </source>
</evidence>
<reference evidence="2" key="1">
    <citation type="submission" date="2017-09" db="EMBL/GenBank/DDBJ databases">
        <title>Depth-based differentiation of microbial function through sediment-hosted aquifers and enrichment of novel symbionts in the deep terrestrial subsurface.</title>
        <authorList>
            <person name="Probst A.J."/>
            <person name="Ladd B."/>
            <person name="Jarett J.K."/>
            <person name="Geller-Mcgrath D.E."/>
            <person name="Sieber C.M.K."/>
            <person name="Emerson J.B."/>
            <person name="Anantharaman K."/>
            <person name="Thomas B.C."/>
            <person name="Malmstrom R."/>
            <person name="Stieglmeier M."/>
            <person name="Klingl A."/>
            <person name="Woyke T."/>
            <person name="Ryan C.M."/>
            <person name="Banfield J.F."/>
        </authorList>
    </citation>
    <scope>NUCLEOTIDE SEQUENCE [LARGE SCALE GENOMIC DNA]</scope>
</reference>
<proteinExistence type="predicted"/>
<evidence type="ECO:0000313" key="1">
    <source>
        <dbReference type="EMBL" id="PIU73009.1"/>
    </source>
</evidence>
<gene>
    <name evidence="1" type="ORF">COS78_04230</name>
</gene>
<comment type="caution">
    <text evidence="1">The sequence shown here is derived from an EMBL/GenBank/DDBJ whole genome shotgun (WGS) entry which is preliminary data.</text>
</comment>
<accession>A0A2M7AR35</accession>
<sequence length="203" mass="22496">MDFALGSPDAAAYLGRETVKAGKEKAGEVRDAVVEAATRAKESVIDTKDRLVSRAVDAKNRLVTKYEETRDTTKAKIEELSTRAAVWGLTNIAEPVENRLQQVYELPAVVKEWQSSRAESQAQKHEMRANLTKLQGEARVKALQEQMTAIQEATTRQATSIEGARDAARARLSELTQKTADRREQANQVFGRTRAIVASIQTK</sequence>